<dbReference type="GO" id="GO:0005886">
    <property type="term" value="C:plasma membrane"/>
    <property type="evidence" value="ECO:0007669"/>
    <property type="project" value="UniProtKB-SubCell"/>
</dbReference>
<dbReference type="InterPro" id="IPR030183">
    <property type="entry name" value="SLAC/SLAH"/>
</dbReference>
<feature type="non-terminal residue" evidence="12">
    <location>
        <position position="1"/>
    </location>
</feature>
<dbReference type="EMBL" id="JAKUCV010001435">
    <property type="protein sequence ID" value="KAJ4846381.1"/>
    <property type="molecule type" value="Genomic_DNA"/>
</dbReference>
<feature type="transmembrane region" description="Helical" evidence="11">
    <location>
        <begin position="534"/>
        <end position="556"/>
    </location>
</feature>
<feature type="transmembrane region" description="Helical" evidence="11">
    <location>
        <begin position="218"/>
        <end position="239"/>
    </location>
</feature>
<reference evidence="12" key="2">
    <citation type="journal article" date="2023" name="Plants (Basel)">
        <title>Annotation of the Turnera subulata (Passifloraceae) Draft Genome Reveals the S-Locus Evolved after the Divergence of Turneroideae from Passifloroideae in a Stepwise Manner.</title>
        <authorList>
            <person name="Henning P.M."/>
            <person name="Roalson E.H."/>
            <person name="Mir W."/>
            <person name="McCubbin A.G."/>
            <person name="Shore J.S."/>
        </authorList>
    </citation>
    <scope>NUCLEOTIDE SEQUENCE</scope>
    <source>
        <strain evidence="12">F60SS</strain>
    </source>
</reference>
<feature type="transmembrane region" description="Helical" evidence="11">
    <location>
        <begin position="313"/>
        <end position="331"/>
    </location>
</feature>
<evidence type="ECO:0000256" key="11">
    <source>
        <dbReference type="SAM" id="Phobius"/>
    </source>
</evidence>
<dbReference type="InterPro" id="IPR004695">
    <property type="entry name" value="SLAC1/Mae1/Ssu1/TehA"/>
</dbReference>
<keyword evidence="9 11" id="KW-0472">Membrane</keyword>
<evidence type="ECO:0000256" key="3">
    <source>
        <dbReference type="ARBA" id="ARBA00011233"/>
    </source>
</evidence>
<dbReference type="PANTHER" id="PTHR31269:SF22">
    <property type="entry name" value="OS01G0247700 PROTEIN"/>
    <property type="match status" value="1"/>
</dbReference>
<comment type="subcellular location">
    <subcellularLocation>
        <location evidence="1">Cell membrane</location>
        <topology evidence="1">Multi-pass membrane protein</topology>
    </subcellularLocation>
</comment>
<keyword evidence="6 11" id="KW-0812">Transmembrane</keyword>
<keyword evidence="4" id="KW-0813">Transport</keyword>
<dbReference type="Gene3D" id="1.50.10.150">
    <property type="entry name" value="Voltage-dependent anion channel"/>
    <property type="match status" value="2"/>
</dbReference>
<evidence type="ECO:0000313" key="12">
    <source>
        <dbReference type="EMBL" id="KAJ4846381.1"/>
    </source>
</evidence>
<feature type="transmembrane region" description="Helical" evidence="11">
    <location>
        <begin position="251"/>
        <end position="270"/>
    </location>
</feature>
<keyword evidence="7 11" id="KW-1133">Transmembrane helix</keyword>
<feature type="transmembrane region" description="Helical" evidence="11">
    <location>
        <begin position="126"/>
        <end position="145"/>
    </location>
</feature>
<evidence type="ECO:0000256" key="5">
    <source>
        <dbReference type="ARBA" id="ARBA00022475"/>
    </source>
</evidence>
<evidence type="ECO:0008006" key="14">
    <source>
        <dbReference type="Google" id="ProtNLM"/>
    </source>
</evidence>
<dbReference type="GO" id="GO:0008308">
    <property type="term" value="F:voltage-gated monoatomic anion channel activity"/>
    <property type="evidence" value="ECO:0007669"/>
    <property type="project" value="InterPro"/>
</dbReference>
<keyword evidence="5" id="KW-1003">Cell membrane</keyword>
<feature type="non-terminal residue" evidence="12">
    <location>
        <position position="760"/>
    </location>
</feature>
<dbReference type="CDD" id="cd09323">
    <property type="entry name" value="TDT_SLAC1_like"/>
    <property type="match status" value="2"/>
</dbReference>
<dbReference type="InterPro" id="IPR038665">
    <property type="entry name" value="Voltage-dep_anion_channel_sf"/>
</dbReference>
<sequence>SNMANTKTKTHVEIVIDASIETTTTTTPSCEGYPITIIIKEFLLPVLARFHAGYFRISLSLCSQALLWKILGEPVEDAHALRLLFRMLPTTAFVLLWSLALLTLASLSFLYILRCLFHFQMVKAEFLHHVGVNYLFAPWISWLLLLQSSPFISPKTLHYLVLWWVFVVPMVVLDVKIYGQWFTKGKRFLSTVANPTSQLTVIGNLVGARAAAEMGWRESAVCMFSLGMAHYLVLFVTLYQRLSGGNCLPAMLRPVFFLFIAAPSVASLAWDSISGRFDTSAKMLFFLSVFLFLALVCRPCLFRKSMKKFNVAWWAYSFPLTVLALASIGYAQEVKGLFAHGVMMVLSSLSVLVSLALLVFTAINTKMLLPDSTDPVFRHSSNIMDHKNTRSPVEIVIEASHETTTPVYGDSLTKVIKRYFFLVLARFHAGYFRISLSLCSQALLWKILGEPAEDANALRRLLGKLPTTAFVLLWSLALLTLASLSILYILRCLFRFQMVKAEFLDHVGVNYLFAPWISWLLLLQSSPFITPKNVHYLVLWWVFVFPMVVLDVKIYGQWFTKGRRFLSTVANPTSQLSVIGNLVGAWSAAEMGWRESAMCMFSLGMAHYLVLFVTLYQRLSGGNSLPAMLRPVFFLFFAAPSVASLAWDSISGRFDNSAKMLFFLSLFLFLSLSCQLTNRKQVCRPALFRKSMRKFNVAWWAYSYPLTVLALASVDYAQEVKGFLANGVMIVLSSLSVLVSLLLLVFTAVNTKMLLPDSDP</sequence>
<feature type="transmembrane region" description="Helical" evidence="11">
    <location>
        <begin position="595"/>
        <end position="616"/>
    </location>
</feature>
<comment type="caution">
    <text evidence="12">The sequence shown here is derived from an EMBL/GenBank/DDBJ whole genome shotgun (WGS) entry which is preliminary data.</text>
</comment>
<feature type="transmembrane region" description="Helical" evidence="11">
    <location>
        <begin position="337"/>
        <end position="360"/>
    </location>
</feature>
<keyword evidence="8" id="KW-0406">Ion transport</keyword>
<evidence type="ECO:0000313" key="13">
    <source>
        <dbReference type="Proteomes" id="UP001141552"/>
    </source>
</evidence>
<feature type="transmembrane region" description="Helical" evidence="11">
    <location>
        <begin position="468"/>
        <end position="491"/>
    </location>
</feature>
<accession>A0A9Q0GDE4</accession>
<dbReference type="FunFam" id="1.50.10.150:FF:000003">
    <property type="entry name" value="S-type anion channel SLAH1"/>
    <property type="match status" value="2"/>
</dbReference>
<evidence type="ECO:0000256" key="4">
    <source>
        <dbReference type="ARBA" id="ARBA00022448"/>
    </source>
</evidence>
<feature type="transmembrane region" description="Helical" evidence="11">
    <location>
        <begin position="628"/>
        <end position="647"/>
    </location>
</feature>
<dbReference type="GO" id="GO:0006873">
    <property type="term" value="P:intracellular monoatomic ion homeostasis"/>
    <property type="evidence" value="ECO:0007669"/>
    <property type="project" value="InterPro"/>
</dbReference>
<feature type="transmembrane region" description="Helical" evidence="11">
    <location>
        <begin position="282"/>
        <end position="301"/>
    </location>
</feature>
<evidence type="ECO:0000256" key="8">
    <source>
        <dbReference type="ARBA" id="ARBA00023065"/>
    </source>
</evidence>
<feature type="transmembrane region" description="Helical" evidence="11">
    <location>
        <begin position="723"/>
        <end position="746"/>
    </location>
</feature>
<gene>
    <name evidence="12" type="ORF">Tsubulata_038936</name>
</gene>
<dbReference type="PANTHER" id="PTHR31269">
    <property type="entry name" value="S-TYPE ANION CHANNEL SLAH3"/>
    <property type="match status" value="1"/>
</dbReference>
<feature type="transmembrane region" description="Helical" evidence="11">
    <location>
        <begin position="157"/>
        <end position="179"/>
    </location>
</feature>
<evidence type="ECO:0000256" key="1">
    <source>
        <dbReference type="ARBA" id="ARBA00004651"/>
    </source>
</evidence>
<protein>
    <recommendedName>
        <fullName evidence="14">S-type anion channel SLAH1</fullName>
    </recommendedName>
</protein>
<evidence type="ECO:0000256" key="2">
    <source>
        <dbReference type="ARBA" id="ARBA00007808"/>
    </source>
</evidence>
<dbReference type="Proteomes" id="UP001141552">
    <property type="component" value="Unassembled WGS sequence"/>
</dbReference>
<name>A0A9Q0GDE4_9ROSI</name>
<dbReference type="OrthoDB" id="1867618at2759"/>
<reference evidence="12" key="1">
    <citation type="submission" date="2022-02" db="EMBL/GenBank/DDBJ databases">
        <authorList>
            <person name="Henning P.M."/>
            <person name="McCubbin A.G."/>
            <person name="Shore J.S."/>
        </authorList>
    </citation>
    <scope>NUCLEOTIDE SEQUENCE</scope>
    <source>
        <strain evidence="12">F60SS</strain>
        <tissue evidence="12">Leaves</tissue>
    </source>
</reference>
<dbReference type="Pfam" id="PF03595">
    <property type="entry name" value="SLAC1"/>
    <property type="match status" value="2"/>
</dbReference>
<evidence type="ECO:0000256" key="6">
    <source>
        <dbReference type="ARBA" id="ARBA00022692"/>
    </source>
</evidence>
<keyword evidence="13" id="KW-1185">Reference proteome</keyword>
<feature type="transmembrane region" description="Helical" evidence="11">
    <location>
        <begin position="91"/>
        <end position="114"/>
    </location>
</feature>
<evidence type="ECO:0000256" key="9">
    <source>
        <dbReference type="ARBA" id="ARBA00023136"/>
    </source>
</evidence>
<organism evidence="12 13">
    <name type="scientific">Turnera subulata</name>
    <dbReference type="NCBI Taxonomy" id="218843"/>
    <lineage>
        <taxon>Eukaryota</taxon>
        <taxon>Viridiplantae</taxon>
        <taxon>Streptophyta</taxon>
        <taxon>Embryophyta</taxon>
        <taxon>Tracheophyta</taxon>
        <taxon>Spermatophyta</taxon>
        <taxon>Magnoliopsida</taxon>
        <taxon>eudicotyledons</taxon>
        <taxon>Gunneridae</taxon>
        <taxon>Pentapetalae</taxon>
        <taxon>rosids</taxon>
        <taxon>fabids</taxon>
        <taxon>Malpighiales</taxon>
        <taxon>Passifloraceae</taxon>
        <taxon>Turnera</taxon>
    </lineage>
</organism>
<feature type="transmembrane region" description="Helical" evidence="11">
    <location>
        <begin position="697"/>
        <end position="717"/>
    </location>
</feature>
<proteinExistence type="inferred from homology"/>
<dbReference type="AlphaFoldDB" id="A0A9Q0GDE4"/>
<feature type="transmembrane region" description="Helical" evidence="11">
    <location>
        <begin position="659"/>
        <end position="676"/>
    </location>
</feature>
<feature type="transmembrane region" description="Helical" evidence="11">
    <location>
        <begin position="503"/>
        <end position="522"/>
    </location>
</feature>
<comment type="function">
    <text evidence="10">Slow, weak voltage-dependent S-type anion efflux channel involved in maintenance of anion homeostasis.</text>
</comment>
<comment type="similarity">
    <text evidence="2">Belongs to the SLAC1 S-type anion channel family.</text>
</comment>
<evidence type="ECO:0000256" key="10">
    <source>
        <dbReference type="ARBA" id="ARBA00054248"/>
    </source>
</evidence>
<evidence type="ECO:0000256" key="7">
    <source>
        <dbReference type="ARBA" id="ARBA00022989"/>
    </source>
</evidence>
<comment type="subunit">
    <text evidence="3">Homotrimer.</text>
</comment>